<feature type="region of interest" description="Disordered" evidence="4">
    <location>
        <begin position="1"/>
        <end position="35"/>
    </location>
</feature>
<dbReference type="RefSeq" id="WP_209492070.1">
    <property type="nucleotide sequence ID" value="NZ_JAGGLC010000004.1"/>
</dbReference>
<protein>
    <recommendedName>
        <fullName evidence="3">2-phospho-L-lactate transferase</fullName>
        <ecNumber evidence="3">2.7.8.28</ecNumber>
    </recommendedName>
    <alternativeName>
        <fullName evidence="3">EPPG:FO PEP transferase</fullName>
    </alternativeName>
</protein>
<comment type="pathway">
    <text evidence="3">Cofactor biosynthesis; coenzyme F420 biosynthesis.</text>
</comment>
<dbReference type="InterPro" id="IPR038136">
    <property type="entry name" value="CofD-like_dom_sf"/>
</dbReference>
<organism evidence="5 6">
    <name type="scientific">Halolamina salifodinae</name>
    <dbReference type="NCBI Taxonomy" id="1202767"/>
    <lineage>
        <taxon>Archaea</taxon>
        <taxon>Methanobacteriati</taxon>
        <taxon>Methanobacteriota</taxon>
        <taxon>Stenosarchaea group</taxon>
        <taxon>Halobacteria</taxon>
        <taxon>Halobacteriales</taxon>
        <taxon>Haloferacaceae</taxon>
    </lineage>
</organism>
<evidence type="ECO:0000256" key="1">
    <source>
        <dbReference type="ARBA" id="ARBA00022679"/>
    </source>
</evidence>
<keyword evidence="2 3" id="KW-0460">Magnesium</keyword>
<dbReference type="PANTHER" id="PTHR43007:SF1">
    <property type="entry name" value="2-PHOSPHO-L-LACTATE TRANSFERASE"/>
    <property type="match status" value="1"/>
</dbReference>
<dbReference type="InterPro" id="IPR010115">
    <property type="entry name" value="FbiA/CofD"/>
</dbReference>
<dbReference type="SUPFAM" id="SSF142338">
    <property type="entry name" value="CofD-like"/>
    <property type="match status" value="1"/>
</dbReference>
<comment type="caution">
    <text evidence="3">Lacks conserved residue(s) required for the propagation of feature annotation.</text>
</comment>
<dbReference type="OrthoDB" id="59563at2157"/>
<dbReference type="GO" id="GO:0000287">
    <property type="term" value="F:magnesium ion binding"/>
    <property type="evidence" value="ECO:0007669"/>
    <property type="project" value="InterPro"/>
</dbReference>
<proteinExistence type="inferred from homology"/>
<dbReference type="EC" id="2.7.8.28" evidence="3"/>
<keyword evidence="6" id="KW-1185">Reference proteome</keyword>
<evidence type="ECO:0000256" key="2">
    <source>
        <dbReference type="ARBA" id="ARBA00022842"/>
    </source>
</evidence>
<evidence type="ECO:0000313" key="5">
    <source>
        <dbReference type="EMBL" id="MBP1987709.1"/>
    </source>
</evidence>
<dbReference type="NCBIfam" id="TIGR01819">
    <property type="entry name" value="F420_cofD"/>
    <property type="match status" value="1"/>
</dbReference>
<comment type="caution">
    <text evidence="5">The sequence shown here is derived from an EMBL/GenBank/DDBJ whole genome shotgun (WGS) entry which is preliminary data.</text>
</comment>
<dbReference type="HAMAP" id="MF_01257">
    <property type="entry name" value="CofD"/>
    <property type="match status" value="1"/>
</dbReference>
<evidence type="ECO:0000256" key="4">
    <source>
        <dbReference type="SAM" id="MobiDB-lite"/>
    </source>
</evidence>
<comment type="cofactor">
    <cofactor evidence="3">
        <name>Mg(2+)</name>
        <dbReference type="ChEBI" id="CHEBI:18420"/>
    </cofactor>
</comment>
<accession>A0A8T4GXK8</accession>
<keyword evidence="1 3" id="KW-0808">Transferase</keyword>
<name>A0A8T4GXK8_9EURY</name>
<comment type="subunit">
    <text evidence="3">Homodimer.</text>
</comment>
<dbReference type="Proteomes" id="UP000823736">
    <property type="component" value="Unassembled WGS sequence"/>
</dbReference>
<feature type="binding site" evidence="3">
    <location>
        <position position="64"/>
    </location>
    <ligand>
        <name>7,8-didemethyl-8-hydroxy-5-deazariboflavin</name>
        <dbReference type="ChEBI" id="CHEBI:59904"/>
    </ligand>
</feature>
<dbReference type="Gene3D" id="3.40.50.10680">
    <property type="entry name" value="CofD-like domains"/>
    <property type="match status" value="2"/>
</dbReference>
<reference evidence="5" key="1">
    <citation type="submission" date="2021-03" db="EMBL/GenBank/DDBJ databases">
        <title>Genomic Encyclopedia of Type Strains, Phase IV (KMG-IV): sequencing the most valuable type-strain genomes for metagenomic binning, comparative biology and taxonomic classification.</title>
        <authorList>
            <person name="Goeker M."/>
        </authorList>
    </citation>
    <scope>NUCLEOTIDE SEQUENCE</scope>
    <source>
        <strain evidence="5">DSM 26232</strain>
    </source>
</reference>
<dbReference type="PANTHER" id="PTHR43007">
    <property type="entry name" value="2-PHOSPHO-L-LACTATE TRANSFERASE"/>
    <property type="match status" value="1"/>
</dbReference>
<dbReference type="InterPro" id="IPR002882">
    <property type="entry name" value="CofD"/>
</dbReference>
<dbReference type="GO" id="GO:0043743">
    <property type="term" value="F:LPPG:FO 2-phospho-L-lactate transferase activity"/>
    <property type="evidence" value="ECO:0007669"/>
    <property type="project" value="UniProtKB-EC"/>
</dbReference>
<sequence>MVTFLAGGTGTPKLLSTEERSSSSSRTKSDDTDDPVFARESVSVVGNTGDDVELGGLLVSPDLDTVLFDGGGVLDRETWWGIEGDTHDTDDELFRIADAADLEKGPRYLPESAQTAGREIARWRRFSGVAEFMTIGDRDRAVHVTRTSLIDEGHTLTEATRVLADAFDLDIDLLPMSDDPVATIIHTPEGEMHFQEYWVANRAEPRVEDVEFRGALQAEPTPEVRDALSDPVIVGPSNPVTSVGPIRALPGVDRALHRTPVVAVSPFVGEQAFSGPAPALMRGVGADPSTAGVADVYGFADAFVLDDEDDTELDRPVVQTDTAIDGPADAERVARACALALAAVGAPASGLGLASVDGPAALAGDDIDASALPVIPDGGVV</sequence>
<comment type="function">
    <text evidence="3">Catalyzes the transfer of the 2-phospholactate moiety from (2S)-lactyl-2-diphospho-5'-guanosine to 7,8-didemethyl-8-hydroxy-5-deazariboflavin (FO) with the formation of oxidized coenzyme F420-0 and GMP.</text>
</comment>
<dbReference type="EMBL" id="JAGGLC010000004">
    <property type="protein sequence ID" value="MBP1987709.1"/>
    <property type="molecule type" value="Genomic_DNA"/>
</dbReference>
<gene>
    <name evidence="3" type="primary">cofD</name>
    <name evidence="5" type="ORF">J2753_002210</name>
</gene>
<dbReference type="Pfam" id="PF01933">
    <property type="entry name" value="CofD"/>
    <property type="match status" value="1"/>
</dbReference>
<evidence type="ECO:0000313" key="6">
    <source>
        <dbReference type="Proteomes" id="UP000823736"/>
    </source>
</evidence>
<comment type="catalytic activity">
    <reaction evidence="3">
        <text>(2S)-lactyl-2-diphospho-5'-guanosine + 7,8-didemethyl-8-hydroxy-5-deazariboflavin = oxidized coenzyme F420-0 + GMP + H(+)</text>
        <dbReference type="Rhea" id="RHEA:63444"/>
        <dbReference type="ChEBI" id="CHEBI:15378"/>
        <dbReference type="ChEBI" id="CHEBI:58115"/>
        <dbReference type="ChEBI" id="CHEBI:59435"/>
        <dbReference type="ChEBI" id="CHEBI:59904"/>
        <dbReference type="ChEBI" id="CHEBI:59907"/>
        <dbReference type="EC" id="2.7.8.28"/>
    </reaction>
</comment>
<comment type="similarity">
    <text evidence="3">Belongs to the CofD family.</text>
</comment>
<dbReference type="GO" id="GO:0052645">
    <property type="term" value="P:F420-0 metabolic process"/>
    <property type="evidence" value="ECO:0007669"/>
    <property type="project" value="UniProtKB-UniRule"/>
</dbReference>
<evidence type="ECO:0000256" key="3">
    <source>
        <dbReference type="HAMAP-Rule" id="MF_01257"/>
    </source>
</evidence>
<dbReference type="AlphaFoldDB" id="A0A8T4GXK8"/>